<dbReference type="Proteomes" id="UP000054928">
    <property type="component" value="Unassembled WGS sequence"/>
</dbReference>
<accession>A0A0P1AGR0</accession>
<evidence type="ECO:0000313" key="1">
    <source>
        <dbReference type="EMBL" id="CEG40381.1"/>
    </source>
</evidence>
<keyword evidence="2" id="KW-1185">Reference proteome</keyword>
<dbReference type="GeneID" id="36405640"/>
<organism evidence="1 2">
    <name type="scientific">Plasmopara halstedii</name>
    <name type="common">Downy mildew of sunflower</name>
    <dbReference type="NCBI Taxonomy" id="4781"/>
    <lineage>
        <taxon>Eukaryota</taxon>
        <taxon>Sar</taxon>
        <taxon>Stramenopiles</taxon>
        <taxon>Oomycota</taxon>
        <taxon>Peronosporomycetes</taxon>
        <taxon>Peronosporales</taxon>
        <taxon>Peronosporaceae</taxon>
        <taxon>Plasmopara</taxon>
    </lineage>
</organism>
<dbReference type="AlphaFoldDB" id="A0A0P1AGR0"/>
<sequence length="224" mass="25383">MKALAIVAQILCPTYQSMIRAAASAYDAWETLRSLFAKQSLRNREQLRNELHGILLGTGGELMKLIVQSDDLEYDATIRIIETHEMVILLDVKEMLRREFRLAKVVEVVVEEVTDDDVGVEVAVVIVEAPMAAEDSTRRRIVTIVRGYCFNCNEDDHKRDEYTEKLGNLFAFLSTMDASAREVSWLLNSGARSHMTGKKIDFVEYKELKMLVIITVAISQQLLA</sequence>
<protein>
    <submittedName>
        <fullName evidence="1">Uncharacterized protein</fullName>
    </submittedName>
</protein>
<evidence type="ECO:0000313" key="2">
    <source>
        <dbReference type="Proteomes" id="UP000054928"/>
    </source>
</evidence>
<dbReference type="EMBL" id="CCYD01000482">
    <property type="protein sequence ID" value="CEG40381.1"/>
    <property type="molecule type" value="Genomic_DNA"/>
</dbReference>
<reference evidence="2" key="1">
    <citation type="submission" date="2014-09" db="EMBL/GenBank/DDBJ databases">
        <authorList>
            <person name="Sharma Rahul"/>
            <person name="Thines Marco"/>
        </authorList>
    </citation>
    <scope>NUCLEOTIDE SEQUENCE [LARGE SCALE GENOMIC DNA]</scope>
</reference>
<dbReference type="RefSeq" id="XP_024576750.1">
    <property type="nucleotide sequence ID" value="XM_024726033.1"/>
</dbReference>
<name>A0A0P1AGR0_PLAHL</name>
<proteinExistence type="predicted"/>